<name>R7RZZ0_PUNST</name>
<dbReference type="InterPro" id="IPR052260">
    <property type="entry name" value="Autophagy_Rcpt_SigReg"/>
</dbReference>
<keyword evidence="1" id="KW-0479">Metal-binding</keyword>
<dbReference type="EMBL" id="JH687561">
    <property type="protein sequence ID" value="EIN03553.1"/>
    <property type="molecule type" value="Genomic_DNA"/>
</dbReference>
<feature type="domain" description="ZZ-type" evidence="4">
    <location>
        <begin position="166"/>
        <end position="194"/>
    </location>
</feature>
<evidence type="ECO:0000256" key="2">
    <source>
        <dbReference type="ARBA" id="ARBA00022771"/>
    </source>
</evidence>
<dbReference type="OMA" id="HIPTHAF"/>
<dbReference type="CDD" id="cd02340">
    <property type="entry name" value="ZZ_NBR1_like"/>
    <property type="match status" value="1"/>
</dbReference>
<keyword evidence="6" id="KW-1185">Reference proteome</keyword>
<dbReference type="PANTHER" id="PTHR15090:SF0">
    <property type="entry name" value="SEQUESTOSOME-1"/>
    <property type="match status" value="1"/>
</dbReference>
<dbReference type="PROSITE" id="PS01357">
    <property type="entry name" value="ZF_ZZ_1"/>
    <property type="match status" value="2"/>
</dbReference>
<dbReference type="GO" id="GO:0016235">
    <property type="term" value="C:aggresome"/>
    <property type="evidence" value="ECO:0007669"/>
    <property type="project" value="TreeGrafter"/>
</dbReference>
<gene>
    <name evidence="5" type="ORF">PUNSTDRAFT_56140</name>
</gene>
<evidence type="ECO:0000259" key="4">
    <source>
        <dbReference type="PROSITE" id="PS01357"/>
    </source>
</evidence>
<dbReference type="Gene3D" id="3.30.60.90">
    <property type="match status" value="3"/>
</dbReference>
<dbReference type="GO" id="GO:0007032">
    <property type="term" value="P:endosome organization"/>
    <property type="evidence" value="ECO:0007669"/>
    <property type="project" value="TreeGrafter"/>
</dbReference>
<dbReference type="GeneID" id="18884084"/>
<dbReference type="Proteomes" id="UP000054196">
    <property type="component" value="Unassembled WGS sequence"/>
</dbReference>
<dbReference type="GO" id="GO:0044753">
    <property type="term" value="C:amphisome"/>
    <property type="evidence" value="ECO:0007669"/>
    <property type="project" value="TreeGrafter"/>
</dbReference>
<dbReference type="RefSeq" id="XP_007389210.1">
    <property type="nucleotide sequence ID" value="XM_007389148.1"/>
</dbReference>
<organism evidence="5 6">
    <name type="scientific">Punctularia strigosozonata (strain HHB-11173)</name>
    <name type="common">White-rot fungus</name>
    <dbReference type="NCBI Taxonomy" id="741275"/>
    <lineage>
        <taxon>Eukaryota</taxon>
        <taxon>Fungi</taxon>
        <taxon>Dikarya</taxon>
        <taxon>Basidiomycota</taxon>
        <taxon>Agaricomycotina</taxon>
        <taxon>Agaricomycetes</taxon>
        <taxon>Corticiales</taxon>
        <taxon>Punctulariaceae</taxon>
        <taxon>Punctularia</taxon>
    </lineage>
</organism>
<keyword evidence="3" id="KW-0862">Zinc</keyword>
<dbReference type="HOGENOM" id="CLU_1256608_0_0_1"/>
<dbReference type="SMART" id="SM00291">
    <property type="entry name" value="ZnF_ZZ"/>
    <property type="match status" value="3"/>
</dbReference>
<dbReference type="GO" id="GO:0005080">
    <property type="term" value="F:protein kinase C binding"/>
    <property type="evidence" value="ECO:0007669"/>
    <property type="project" value="TreeGrafter"/>
</dbReference>
<proteinExistence type="predicted"/>
<feature type="domain" description="ZZ-type" evidence="4">
    <location>
        <begin position="105"/>
        <end position="133"/>
    </location>
</feature>
<evidence type="ECO:0000256" key="3">
    <source>
        <dbReference type="ARBA" id="ARBA00022833"/>
    </source>
</evidence>
<protein>
    <recommendedName>
        <fullName evidence="4">ZZ-type domain-containing protein</fullName>
    </recommendedName>
</protein>
<reference evidence="6" key="1">
    <citation type="journal article" date="2012" name="Science">
        <title>The Paleozoic origin of enzymatic lignin decomposition reconstructed from 31 fungal genomes.</title>
        <authorList>
            <person name="Floudas D."/>
            <person name="Binder M."/>
            <person name="Riley R."/>
            <person name="Barry K."/>
            <person name="Blanchette R.A."/>
            <person name="Henrissat B."/>
            <person name="Martinez A.T."/>
            <person name="Otillar R."/>
            <person name="Spatafora J.W."/>
            <person name="Yadav J.S."/>
            <person name="Aerts A."/>
            <person name="Benoit I."/>
            <person name="Boyd A."/>
            <person name="Carlson A."/>
            <person name="Copeland A."/>
            <person name="Coutinho P.M."/>
            <person name="de Vries R.P."/>
            <person name="Ferreira P."/>
            <person name="Findley K."/>
            <person name="Foster B."/>
            <person name="Gaskell J."/>
            <person name="Glotzer D."/>
            <person name="Gorecki P."/>
            <person name="Heitman J."/>
            <person name="Hesse C."/>
            <person name="Hori C."/>
            <person name="Igarashi K."/>
            <person name="Jurgens J.A."/>
            <person name="Kallen N."/>
            <person name="Kersten P."/>
            <person name="Kohler A."/>
            <person name="Kuees U."/>
            <person name="Kumar T.K.A."/>
            <person name="Kuo A."/>
            <person name="LaButti K."/>
            <person name="Larrondo L.F."/>
            <person name="Lindquist E."/>
            <person name="Ling A."/>
            <person name="Lombard V."/>
            <person name="Lucas S."/>
            <person name="Lundell T."/>
            <person name="Martin R."/>
            <person name="McLaughlin D.J."/>
            <person name="Morgenstern I."/>
            <person name="Morin E."/>
            <person name="Murat C."/>
            <person name="Nagy L.G."/>
            <person name="Nolan M."/>
            <person name="Ohm R.A."/>
            <person name="Patyshakuliyeva A."/>
            <person name="Rokas A."/>
            <person name="Ruiz-Duenas F.J."/>
            <person name="Sabat G."/>
            <person name="Salamov A."/>
            <person name="Samejima M."/>
            <person name="Schmutz J."/>
            <person name="Slot J.C."/>
            <person name="St John F."/>
            <person name="Stenlid J."/>
            <person name="Sun H."/>
            <person name="Sun S."/>
            <person name="Syed K."/>
            <person name="Tsang A."/>
            <person name="Wiebenga A."/>
            <person name="Young D."/>
            <person name="Pisabarro A."/>
            <person name="Eastwood D.C."/>
            <person name="Martin F."/>
            <person name="Cullen D."/>
            <person name="Grigoriev I.V."/>
            <person name="Hibbett D.S."/>
        </authorList>
    </citation>
    <scope>NUCLEOTIDE SEQUENCE [LARGE SCALE GENOMIC DNA]</scope>
    <source>
        <strain evidence="6">HHB-11173 SS5</strain>
    </source>
</reference>
<dbReference type="AlphaFoldDB" id="R7RZZ0"/>
<dbReference type="OrthoDB" id="661148at2759"/>
<dbReference type="GO" id="GO:0008270">
    <property type="term" value="F:zinc ion binding"/>
    <property type="evidence" value="ECO:0007669"/>
    <property type="project" value="UniProtKB-KW"/>
</dbReference>
<evidence type="ECO:0000256" key="1">
    <source>
        <dbReference type="ARBA" id="ARBA00022723"/>
    </source>
</evidence>
<dbReference type="PANTHER" id="PTHR15090">
    <property type="entry name" value="SEQUESTOSOME 1-RELATED"/>
    <property type="match status" value="1"/>
</dbReference>
<dbReference type="GO" id="GO:0070530">
    <property type="term" value="F:K63-linked polyubiquitin modification-dependent protein binding"/>
    <property type="evidence" value="ECO:0007669"/>
    <property type="project" value="TreeGrafter"/>
</dbReference>
<dbReference type="GO" id="GO:0035973">
    <property type="term" value="P:aggrephagy"/>
    <property type="evidence" value="ECO:0007669"/>
    <property type="project" value="TreeGrafter"/>
</dbReference>
<accession>R7RZZ0</accession>
<dbReference type="InterPro" id="IPR043145">
    <property type="entry name" value="Znf_ZZ_sf"/>
</dbReference>
<dbReference type="InterPro" id="IPR000433">
    <property type="entry name" value="Znf_ZZ"/>
</dbReference>
<evidence type="ECO:0000313" key="6">
    <source>
        <dbReference type="Proteomes" id="UP000054196"/>
    </source>
</evidence>
<sequence length="220" mass="24608">MLVDFDDKNDQAGWSESSMVFPSAVGPVGPLGVGELHNAHCDRCGRPIVGARYKCIDCPDWDSCHECFPGVYGIHPHKFVRVREAADYIRPPAGPARPPVHEATCDKCLNKVVGVRYKCTHPNCPDFDLCENCEALPDVHPTTHVMYKIRSARVATAPRPGTSIFCDRCENVILGVRWKCMHPACPDFDLCEICRLRPIPNHPANHPLAQYRTNPIRRTV</sequence>
<keyword evidence="2" id="KW-0863">Zinc-finger</keyword>
<dbReference type="KEGG" id="psq:PUNSTDRAFT_56140"/>
<dbReference type="GO" id="GO:0000423">
    <property type="term" value="P:mitophagy"/>
    <property type="evidence" value="ECO:0007669"/>
    <property type="project" value="TreeGrafter"/>
</dbReference>
<dbReference type="SUPFAM" id="SSF57850">
    <property type="entry name" value="RING/U-box"/>
    <property type="match status" value="3"/>
</dbReference>
<dbReference type="eggNOG" id="KOG4582">
    <property type="taxonomic scope" value="Eukaryota"/>
</dbReference>
<evidence type="ECO:0000313" key="5">
    <source>
        <dbReference type="EMBL" id="EIN03553.1"/>
    </source>
</evidence>
<dbReference type="Pfam" id="PF00569">
    <property type="entry name" value="ZZ"/>
    <property type="match status" value="3"/>
</dbReference>